<keyword evidence="8 16" id="KW-0808">Transferase</keyword>
<evidence type="ECO:0000256" key="4">
    <source>
        <dbReference type="ARBA" id="ARBA00008954"/>
    </source>
</evidence>
<evidence type="ECO:0000256" key="2">
    <source>
        <dbReference type="ARBA" id="ARBA00002189"/>
    </source>
</evidence>
<dbReference type="EC" id="2.6.1.76" evidence="5"/>
<evidence type="ECO:0000256" key="1">
    <source>
        <dbReference type="ARBA" id="ARBA00001933"/>
    </source>
</evidence>
<dbReference type="STRING" id="47866.GA0074694_5799"/>
<dbReference type="PROSITE" id="PS00600">
    <property type="entry name" value="AA_TRANSFER_CLASS_3"/>
    <property type="match status" value="1"/>
</dbReference>
<dbReference type="InterPro" id="IPR015424">
    <property type="entry name" value="PyrdxlP-dep_Trfase"/>
</dbReference>
<dbReference type="CDD" id="cd00610">
    <property type="entry name" value="OAT_like"/>
    <property type="match status" value="1"/>
</dbReference>
<dbReference type="PIRSF" id="PIRSF000521">
    <property type="entry name" value="Transaminase_4ab_Lys_Orn"/>
    <property type="match status" value="1"/>
</dbReference>
<reference evidence="17" key="1">
    <citation type="submission" date="2016-06" db="EMBL/GenBank/DDBJ databases">
        <authorList>
            <person name="Varghese N."/>
        </authorList>
    </citation>
    <scope>NUCLEOTIDE SEQUENCE [LARGE SCALE GENOMIC DNA]</scope>
    <source>
        <strain evidence="17">DSM 46123</strain>
    </source>
</reference>
<dbReference type="InterPro" id="IPR005814">
    <property type="entry name" value="Aminotrans_3"/>
</dbReference>
<keyword evidence="7 16" id="KW-0032">Aminotransferase</keyword>
<dbReference type="GO" id="GO:0030170">
    <property type="term" value="F:pyridoxal phosphate binding"/>
    <property type="evidence" value="ECO:0007669"/>
    <property type="project" value="InterPro"/>
</dbReference>
<evidence type="ECO:0000256" key="8">
    <source>
        <dbReference type="ARBA" id="ARBA00022679"/>
    </source>
</evidence>
<sequence length="455" mass="48167">MTMVQRKSGASVHTELPGPRSRALLDAQATVESSARTYPRSAPIAIARGDGAYVEDADGNRFLDFLSGAGVLALGHNHPALVAAARAQLEVESHALDFPTPAKHEFTRRLLGFLPPAMQGRTKIQFCSPTGADAVDAAVKLCKTATGRDEVIAFQGAFHGSTQSTIALSGLRAPKEHLRNLNPGVSFFPFSYCLRCPLGLEPATCSTNCGQYLTKVLTDPNGGVRRPAAAIIELVQGEGGVIPARAEFVRELRETTSRLNIPLIVDEVQSGAGRTGTWFAFEQYGIVPDVVVASKAIGGGHPAAVILYDARLDTWAPGAHTGTFRGNQVAFAAGSALMEVIERDGILHHVRRVGSFLRANLDALQARHPSLLAEVRGLGLILGVEFRSVGDVSASEVADRVRAAALKRGLLFEPAGRDGSVARFLPPLNVTFDEAREALAIFGAAVAEVAEAVMG</sequence>
<accession>A0A1C6SMI2</accession>
<comment type="catalytic activity">
    <reaction evidence="13">
        <text>L-2,4-diaminobutanoate + 2-oxoglutarate = L-aspartate 4-semialdehyde + L-glutamate</text>
        <dbReference type="Rhea" id="RHEA:11160"/>
        <dbReference type="ChEBI" id="CHEBI:16810"/>
        <dbReference type="ChEBI" id="CHEBI:29985"/>
        <dbReference type="ChEBI" id="CHEBI:58761"/>
        <dbReference type="ChEBI" id="CHEBI:537519"/>
        <dbReference type="EC" id="2.6.1.76"/>
    </reaction>
</comment>
<evidence type="ECO:0000256" key="5">
    <source>
        <dbReference type="ARBA" id="ARBA00013155"/>
    </source>
</evidence>
<comment type="pathway">
    <text evidence="3">Amine and polyamine biosynthesis; ectoine biosynthesis; L-ectoine from L-aspartate 4-semialdehyde: step 1/3.</text>
</comment>
<dbReference type="PANTHER" id="PTHR43552:SF1">
    <property type="entry name" value="DIAMINOBUTYRATE--2-OXOGLUTARATE AMINOTRANSFERASE"/>
    <property type="match status" value="1"/>
</dbReference>
<dbReference type="Proteomes" id="UP000198906">
    <property type="component" value="Unassembled WGS sequence"/>
</dbReference>
<evidence type="ECO:0000256" key="12">
    <source>
        <dbReference type="ARBA" id="ARBA00031476"/>
    </source>
</evidence>
<evidence type="ECO:0000256" key="9">
    <source>
        <dbReference type="ARBA" id="ARBA00022898"/>
    </source>
</evidence>
<evidence type="ECO:0000313" key="16">
    <source>
        <dbReference type="EMBL" id="SCL30791.1"/>
    </source>
</evidence>
<evidence type="ECO:0000256" key="14">
    <source>
        <dbReference type="RuleBase" id="RU003560"/>
    </source>
</evidence>
<keyword evidence="17" id="KW-1185">Reference proteome</keyword>
<evidence type="ECO:0000256" key="3">
    <source>
        <dbReference type="ARBA" id="ARBA00004946"/>
    </source>
</evidence>
<evidence type="ECO:0000256" key="13">
    <source>
        <dbReference type="ARBA" id="ARBA00049111"/>
    </source>
</evidence>
<dbReference type="InterPro" id="IPR015422">
    <property type="entry name" value="PyrdxlP-dep_Trfase_small"/>
</dbReference>
<evidence type="ECO:0000256" key="7">
    <source>
        <dbReference type="ARBA" id="ARBA00022576"/>
    </source>
</evidence>
<evidence type="ECO:0000256" key="6">
    <source>
        <dbReference type="ARBA" id="ARBA00014798"/>
    </source>
</evidence>
<dbReference type="AlphaFoldDB" id="A0A1C6SMI2"/>
<name>A0A1C6SMI2_9ACTN</name>
<evidence type="ECO:0000256" key="10">
    <source>
        <dbReference type="ARBA" id="ARBA00029744"/>
    </source>
</evidence>
<comment type="similarity">
    <text evidence="4 14">Belongs to the class-III pyridoxal-phosphate-dependent aminotransferase family.</text>
</comment>
<dbReference type="GO" id="GO:0045303">
    <property type="term" value="F:diaminobutyrate-2-oxoglutarate transaminase activity"/>
    <property type="evidence" value="ECO:0007669"/>
    <property type="project" value="UniProtKB-EC"/>
</dbReference>
<feature type="region of interest" description="Disordered" evidence="15">
    <location>
        <begin position="1"/>
        <end position="21"/>
    </location>
</feature>
<dbReference type="InterPro" id="IPR004637">
    <property type="entry name" value="Dat"/>
</dbReference>
<dbReference type="InterPro" id="IPR015421">
    <property type="entry name" value="PyrdxlP-dep_Trfase_major"/>
</dbReference>
<dbReference type="SUPFAM" id="SSF53383">
    <property type="entry name" value="PLP-dependent transferases"/>
    <property type="match status" value="1"/>
</dbReference>
<organism evidence="16 17">
    <name type="scientific">Micromonospora inyonensis</name>
    <dbReference type="NCBI Taxonomy" id="47866"/>
    <lineage>
        <taxon>Bacteria</taxon>
        <taxon>Bacillati</taxon>
        <taxon>Actinomycetota</taxon>
        <taxon>Actinomycetes</taxon>
        <taxon>Micromonosporales</taxon>
        <taxon>Micromonosporaceae</taxon>
        <taxon>Micromonospora</taxon>
    </lineage>
</organism>
<dbReference type="Gene3D" id="3.90.1150.10">
    <property type="entry name" value="Aspartate Aminotransferase, domain 1"/>
    <property type="match status" value="1"/>
</dbReference>
<dbReference type="PANTHER" id="PTHR43552">
    <property type="entry name" value="DIAMINOBUTYRATE--2-OXOGLUTARATE AMINOTRANSFERASE"/>
    <property type="match status" value="1"/>
</dbReference>
<dbReference type="Pfam" id="PF00202">
    <property type="entry name" value="Aminotran_3"/>
    <property type="match status" value="1"/>
</dbReference>
<comment type="cofactor">
    <cofactor evidence="1">
        <name>pyridoxal 5'-phosphate</name>
        <dbReference type="ChEBI" id="CHEBI:597326"/>
    </cofactor>
</comment>
<evidence type="ECO:0000313" key="17">
    <source>
        <dbReference type="Proteomes" id="UP000198906"/>
    </source>
</evidence>
<dbReference type="EMBL" id="FMHU01000002">
    <property type="protein sequence ID" value="SCL30791.1"/>
    <property type="molecule type" value="Genomic_DNA"/>
</dbReference>
<comment type="function">
    <text evidence="2">Catalyzes reversively the conversion of L-aspartate beta-semialdehyde (ASA) to L-2,4-diaminobutyrate (DABA) by transamination with L-glutamate.</text>
</comment>
<evidence type="ECO:0000256" key="11">
    <source>
        <dbReference type="ARBA" id="ARBA00030665"/>
    </source>
</evidence>
<protein>
    <recommendedName>
        <fullName evidence="6">Diaminobutyrate--2-oxoglutarate transaminase</fullName>
        <ecNumber evidence="5">2.6.1.76</ecNumber>
    </recommendedName>
    <alternativeName>
        <fullName evidence="11">DABA aminotransferase</fullName>
    </alternativeName>
    <alternativeName>
        <fullName evidence="12">Diaminobutyrate--2-oxoglutarate aminotransferase</fullName>
    </alternativeName>
    <alternativeName>
        <fullName evidence="10">L-2,4-diaminobutyric acid transaminase</fullName>
    </alternativeName>
</protein>
<dbReference type="NCBIfam" id="TIGR00709">
    <property type="entry name" value="dat"/>
    <property type="match status" value="1"/>
</dbReference>
<dbReference type="InterPro" id="IPR049704">
    <property type="entry name" value="Aminotrans_3_PPA_site"/>
</dbReference>
<dbReference type="Gene3D" id="3.40.640.10">
    <property type="entry name" value="Type I PLP-dependent aspartate aminotransferase-like (Major domain)"/>
    <property type="match status" value="1"/>
</dbReference>
<keyword evidence="9 14" id="KW-0663">Pyridoxal phosphate</keyword>
<evidence type="ECO:0000256" key="15">
    <source>
        <dbReference type="SAM" id="MobiDB-lite"/>
    </source>
</evidence>
<gene>
    <name evidence="16" type="ORF">GA0074694_5799</name>
</gene>
<proteinExistence type="inferred from homology"/>